<evidence type="ECO:0000313" key="5">
    <source>
        <dbReference type="EMBL" id="RMX68850.1"/>
    </source>
</evidence>
<keyword evidence="1 2" id="KW-0862">Zinc</keyword>
<keyword evidence="6" id="KW-1185">Reference proteome</keyword>
<keyword evidence="1 2" id="KW-0479">Metal-binding</keyword>
<evidence type="ECO:0000256" key="2">
    <source>
        <dbReference type="RuleBase" id="RU361183"/>
    </source>
</evidence>
<feature type="region of interest" description="Disordered" evidence="3">
    <location>
        <begin position="341"/>
        <end position="375"/>
    </location>
</feature>
<evidence type="ECO:0000259" key="4">
    <source>
        <dbReference type="PROSITE" id="PS51864"/>
    </source>
</evidence>
<dbReference type="InterPro" id="IPR024079">
    <property type="entry name" value="MetalloPept_cat_dom_sf"/>
</dbReference>
<proteinExistence type="predicted"/>
<dbReference type="SMART" id="SM00235">
    <property type="entry name" value="ZnMc"/>
    <property type="match status" value="1"/>
</dbReference>
<dbReference type="EMBL" id="QLLG01000050">
    <property type="protein sequence ID" value="RMX68850.1"/>
    <property type="molecule type" value="Genomic_DNA"/>
</dbReference>
<dbReference type="InterPro" id="IPR006026">
    <property type="entry name" value="Peptidase_Metallo"/>
</dbReference>
<dbReference type="SUPFAM" id="SSF55486">
    <property type="entry name" value="Metalloproteases ('zincins'), catalytic domain"/>
    <property type="match status" value="1"/>
</dbReference>
<dbReference type="EC" id="3.4.24.-" evidence="2"/>
<keyword evidence="1 2" id="KW-0378">Hydrolase</keyword>
<keyword evidence="1 2" id="KW-0482">Metalloprotease</keyword>
<feature type="binding site" evidence="1">
    <location>
        <position position="191"/>
    </location>
    <ligand>
        <name>Zn(2+)</name>
        <dbReference type="ChEBI" id="CHEBI:29105"/>
        <note>catalytic</note>
    </ligand>
</feature>
<dbReference type="STRING" id="542832.A0A3M6VVT1"/>
<feature type="chain" id="PRO_5017853021" description="Metalloendopeptidase" evidence="2">
    <location>
        <begin position="20"/>
        <end position="393"/>
    </location>
</feature>
<dbReference type="GO" id="GO:0006508">
    <property type="term" value="P:proteolysis"/>
    <property type="evidence" value="ECO:0007669"/>
    <property type="project" value="UniProtKB-KW"/>
</dbReference>
<gene>
    <name evidence="5" type="ORF">DD238_003985</name>
</gene>
<dbReference type="PROSITE" id="PS51864">
    <property type="entry name" value="ASTACIN"/>
    <property type="match status" value="1"/>
</dbReference>
<evidence type="ECO:0000313" key="6">
    <source>
        <dbReference type="Proteomes" id="UP000282087"/>
    </source>
</evidence>
<feature type="domain" description="Peptidase M12A" evidence="4">
    <location>
        <begin position="91"/>
        <end position="310"/>
    </location>
</feature>
<protein>
    <recommendedName>
        <fullName evidence="2">Metalloendopeptidase</fullName>
        <ecNumber evidence="2">3.4.24.-</ecNumber>
    </recommendedName>
</protein>
<feature type="compositionally biased region" description="Basic and acidic residues" evidence="3">
    <location>
        <begin position="356"/>
        <end position="365"/>
    </location>
</feature>
<name>A0A3M6VVT1_9STRA</name>
<dbReference type="GO" id="GO:0004222">
    <property type="term" value="F:metalloendopeptidase activity"/>
    <property type="evidence" value="ECO:0007669"/>
    <property type="project" value="UniProtKB-UniRule"/>
</dbReference>
<accession>A0A3M6VVT1</accession>
<keyword evidence="2" id="KW-0732">Signal</keyword>
<dbReference type="Pfam" id="PF01400">
    <property type="entry name" value="Astacin"/>
    <property type="match status" value="1"/>
</dbReference>
<dbReference type="PANTHER" id="PTHR10127:SF850">
    <property type="entry name" value="METALLOENDOPEPTIDASE"/>
    <property type="match status" value="1"/>
</dbReference>
<dbReference type="Gene3D" id="3.40.390.10">
    <property type="entry name" value="Collagenase (Catalytic Domain)"/>
    <property type="match status" value="1"/>
</dbReference>
<evidence type="ECO:0000256" key="1">
    <source>
        <dbReference type="PROSITE-ProRule" id="PRU01211"/>
    </source>
</evidence>
<feature type="signal peptide" evidence="2">
    <location>
        <begin position="1"/>
        <end position="19"/>
    </location>
</feature>
<feature type="binding site" evidence="1">
    <location>
        <position position="195"/>
    </location>
    <ligand>
        <name>Zn(2+)</name>
        <dbReference type="ChEBI" id="CHEBI:29105"/>
        <note>catalytic</note>
    </ligand>
</feature>
<dbReference type="OrthoDB" id="431034at2759"/>
<reference evidence="5 6" key="1">
    <citation type="submission" date="2018-06" db="EMBL/GenBank/DDBJ databases">
        <title>Comparative genomics of downy mildews reveals potential adaptations to biotrophy.</title>
        <authorList>
            <person name="Fletcher K."/>
            <person name="Klosterman S.J."/>
            <person name="Derevnina L."/>
            <person name="Martin F."/>
            <person name="Koike S."/>
            <person name="Reyes Chin-Wo S."/>
            <person name="Mou B."/>
            <person name="Michelmore R."/>
        </authorList>
    </citation>
    <scope>NUCLEOTIDE SEQUENCE [LARGE SCALE GENOMIC DNA]</scope>
    <source>
        <strain evidence="5 6">R14</strain>
    </source>
</reference>
<comment type="cofactor">
    <cofactor evidence="1 2">
        <name>Zn(2+)</name>
        <dbReference type="ChEBI" id="CHEBI:29105"/>
    </cofactor>
    <text evidence="1 2">Binds 1 zinc ion per subunit.</text>
</comment>
<evidence type="ECO:0000256" key="3">
    <source>
        <dbReference type="SAM" id="MobiDB-lite"/>
    </source>
</evidence>
<dbReference type="VEuPathDB" id="FungiDB:DD237_005189"/>
<feature type="compositionally biased region" description="Low complexity" evidence="3">
    <location>
        <begin position="341"/>
        <end position="352"/>
    </location>
</feature>
<organism evidence="5 6">
    <name type="scientific">Peronospora effusa</name>
    <dbReference type="NCBI Taxonomy" id="542832"/>
    <lineage>
        <taxon>Eukaryota</taxon>
        <taxon>Sar</taxon>
        <taxon>Stramenopiles</taxon>
        <taxon>Oomycota</taxon>
        <taxon>Peronosporomycetes</taxon>
        <taxon>Peronosporales</taxon>
        <taxon>Peronosporaceae</taxon>
        <taxon>Peronospora</taxon>
    </lineage>
</organism>
<keyword evidence="1 2" id="KW-0645">Protease</keyword>
<comment type="caution">
    <text evidence="1">Lacks conserved residue(s) required for the propagation of feature annotation.</text>
</comment>
<dbReference type="PANTHER" id="PTHR10127">
    <property type="entry name" value="DISCOIDIN, CUB, EGF, LAMININ , AND ZINC METALLOPROTEASE DOMAIN CONTAINING"/>
    <property type="match status" value="1"/>
</dbReference>
<dbReference type="InterPro" id="IPR001506">
    <property type="entry name" value="Peptidase_M12A"/>
</dbReference>
<feature type="binding site" evidence="1">
    <location>
        <position position="201"/>
    </location>
    <ligand>
        <name>Zn(2+)</name>
        <dbReference type="ChEBI" id="CHEBI:29105"/>
        <note>catalytic</note>
    </ligand>
</feature>
<dbReference type="GO" id="GO:0008270">
    <property type="term" value="F:zinc ion binding"/>
    <property type="evidence" value="ECO:0007669"/>
    <property type="project" value="UniProtKB-UniRule"/>
</dbReference>
<sequence>MLLRLTLLLLTFLTTCSWARPTDCEINSIQIDHGRVKYLLGRPHRPSSIYAQCLYGSVTCFEDRGLVDAPYWINSYKVNCMQALERRRLGVAIILEEDIWPDHILWYRISGSFSKYELEIIDTAMKVYSKIDVNVTLQECEPVSKCKGKYVSIEQNEDACYGMVGYVNDGKPQLMNLGKTCFDGGPGNIVHEIGHALGLIHEHTHPDREVIVLTDQNLPVSPENYAKTTSRKALLKPYDSKSIMHYGRTAGLCFPKAHYPLKSFCDVGTAKNCVQPVEQHCNSSRDSEIGTRAVLSAGDIYTLRSLYGYKNNTSVRDVKIPTVELSTAGSIGVPDSISDMMNSSKSSEELSLTEQTVHDKPKGGHSEVSSADGSRAKLLKSWENLDNTLQAQQ</sequence>
<dbReference type="AlphaFoldDB" id="A0A3M6VVT1"/>
<comment type="caution">
    <text evidence="5">The sequence shown here is derived from an EMBL/GenBank/DDBJ whole genome shotgun (WGS) entry which is preliminary data.</text>
</comment>
<dbReference type="Proteomes" id="UP000282087">
    <property type="component" value="Unassembled WGS sequence"/>
</dbReference>
<feature type="active site" evidence="1">
    <location>
        <position position="192"/>
    </location>
</feature>
<dbReference type="PRINTS" id="PR00480">
    <property type="entry name" value="ASTACIN"/>
</dbReference>